<comment type="subunit">
    <text evidence="5">Heterooligomer composed of large and small subunits.</text>
</comment>
<comment type="catalytic activity">
    <reaction evidence="5 6">
        <text>Exonucleolytic cleavage in either 5'- to 3'- or 3'- to 5'-direction to yield nucleoside 5'-phosphates.</text>
        <dbReference type="EC" id="3.1.11.6"/>
    </reaction>
</comment>
<evidence type="ECO:0000259" key="8">
    <source>
        <dbReference type="Pfam" id="PF13742"/>
    </source>
</evidence>
<dbReference type="EMBL" id="RKHO01000001">
    <property type="protein sequence ID" value="ROR92298.1"/>
    <property type="molecule type" value="Genomic_DNA"/>
</dbReference>
<dbReference type="PANTHER" id="PTHR30008:SF0">
    <property type="entry name" value="EXODEOXYRIBONUCLEASE 7 LARGE SUBUNIT"/>
    <property type="match status" value="1"/>
</dbReference>
<dbReference type="HAMAP" id="MF_00378">
    <property type="entry name" value="Exonuc_7_L"/>
    <property type="match status" value="1"/>
</dbReference>
<dbReference type="GO" id="GO:0005737">
    <property type="term" value="C:cytoplasm"/>
    <property type="evidence" value="ECO:0007669"/>
    <property type="project" value="UniProtKB-SubCell"/>
</dbReference>
<dbReference type="Pfam" id="PF02601">
    <property type="entry name" value="Exonuc_VII_L"/>
    <property type="match status" value="1"/>
</dbReference>
<keyword evidence="3 5" id="KW-0378">Hydrolase</keyword>
<dbReference type="GO" id="GO:0003676">
    <property type="term" value="F:nucleic acid binding"/>
    <property type="evidence" value="ECO:0007669"/>
    <property type="project" value="InterPro"/>
</dbReference>
<evidence type="ECO:0000313" key="10">
    <source>
        <dbReference type="Proteomes" id="UP000281738"/>
    </source>
</evidence>
<evidence type="ECO:0000256" key="2">
    <source>
        <dbReference type="ARBA" id="ARBA00022722"/>
    </source>
</evidence>
<protein>
    <recommendedName>
        <fullName evidence="5">Exodeoxyribonuclease 7 large subunit</fullName>
        <ecNumber evidence="5">3.1.11.6</ecNumber>
    </recommendedName>
    <alternativeName>
        <fullName evidence="5">Exodeoxyribonuclease VII large subunit</fullName>
        <shortName evidence="5">Exonuclease VII large subunit</shortName>
    </alternativeName>
</protein>
<dbReference type="InterPro" id="IPR020579">
    <property type="entry name" value="Exonuc_VII_lsu_C"/>
</dbReference>
<dbReference type="GO" id="GO:0006308">
    <property type="term" value="P:DNA catabolic process"/>
    <property type="evidence" value="ECO:0007669"/>
    <property type="project" value="UniProtKB-UniRule"/>
</dbReference>
<dbReference type="CDD" id="cd04489">
    <property type="entry name" value="ExoVII_LU_OBF"/>
    <property type="match status" value="1"/>
</dbReference>
<comment type="similarity">
    <text evidence="5 6">Belongs to the XseA family.</text>
</comment>
<sequence>MALETSPEHPAPVRQISQAIGAWVERLGAVWVEGQVTQVSRRGGLNTVFLTLRDKLADVSVSVTCPRGVVDSLPTPLVEGASVVVHAKPSFYPTRGTLSLQVREIRLVGEGELLARLERRRQLLAAEGLFSDVHKRALPFLPRAVGLVTAQNSAAERDVLDNARRRWPGVRFEVRYAAMQGVHAAREVMEALTALDRDPGVDVVVIARGGGSVEDLLPFSDESLVRAVHAATTPVVSAIGHEPDSPLLDLVADLRASTPTDAAKRVVPDVAEEAQRVLTARERGRRAVRQLLDRERRTLESLRSRPSLADPRAGLAERAHEVDALRDRARRSFGHRVDRGEVDLGHQLARVRALSPLATLRRGYAVISDADGRARSSVADLEPGATLHVRVADGRIGATVTGVERVALVGETDQTHPQEDPDE</sequence>
<dbReference type="Pfam" id="PF13742">
    <property type="entry name" value="tRNA_anti_2"/>
    <property type="match status" value="1"/>
</dbReference>
<feature type="domain" description="Exonuclease VII large subunit C-terminal" evidence="7">
    <location>
        <begin position="129"/>
        <end position="347"/>
    </location>
</feature>
<feature type="domain" description="OB-fold nucleic acid binding" evidence="8">
    <location>
        <begin position="12"/>
        <end position="106"/>
    </location>
</feature>
<dbReference type="GO" id="GO:0009318">
    <property type="term" value="C:exodeoxyribonuclease VII complex"/>
    <property type="evidence" value="ECO:0007669"/>
    <property type="project" value="UniProtKB-UniRule"/>
</dbReference>
<gene>
    <name evidence="5" type="primary">xseA</name>
    <name evidence="9" type="ORF">EDD33_3186</name>
</gene>
<dbReference type="AlphaFoldDB" id="A0A3N2CXZ4"/>
<proteinExistence type="inferred from homology"/>
<organism evidence="9 10">
    <name type="scientific">Nocardioides aurantiacus</name>
    <dbReference type="NCBI Taxonomy" id="86796"/>
    <lineage>
        <taxon>Bacteria</taxon>
        <taxon>Bacillati</taxon>
        <taxon>Actinomycetota</taxon>
        <taxon>Actinomycetes</taxon>
        <taxon>Propionibacteriales</taxon>
        <taxon>Nocardioidaceae</taxon>
        <taxon>Nocardioides</taxon>
    </lineage>
</organism>
<dbReference type="OrthoDB" id="9802795at2"/>
<dbReference type="GO" id="GO:0008855">
    <property type="term" value="F:exodeoxyribonuclease VII activity"/>
    <property type="evidence" value="ECO:0007669"/>
    <property type="project" value="UniProtKB-UniRule"/>
</dbReference>
<evidence type="ECO:0000256" key="5">
    <source>
        <dbReference type="HAMAP-Rule" id="MF_00378"/>
    </source>
</evidence>
<dbReference type="RefSeq" id="WP_123391931.1">
    <property type="nucleotide sequence ID" value="NZ_RKHO01000001.1"/>
</dbReference>
<dbReference type="Proteomes" id="UP000281738">
    <property type="component" value="Unassembled WGS sequence"/>
</dbReference>
<name>A0A3N2CXZ4_9ACTN</name>
<evidence type="ECO:0000256" key="3">
    <source>
        <dbReference type="ARBA" id="ARBA00022801"/>
    </source>
</evidence>
<evidence type="ECO:0000259" key="7">
    <source>
        <dbReference type="Pfam" id="PF02601"/>
    </source>
</evidence>
<evidence type="ECO:0000256" key="4">
    <source>
        <dbReference type="ARBA" id="ARBA00022839"/>
    </source>
</evidence>
<keyword evidence="1 5" id="KW-0963">Cytoplasm</keyword>
<accession>A0A3N2CXZ4</accession>
<keyword evidence="10" id="KW-1185">Reference proteome</keyword>
<dbReference type="InterPro" id="IPR025824">
    <property type="entry name" value="OB-fold_nuc-bd_dom"/>
</dbReference>
<dbReference type="EC" id="3.1.11.6" evidence="5"/>
<keyword evidence="4 5" id="KW-0269">Exonuclease</keyword>
<evidence type="ECO:0000256" key="6">
    <source>
        <dbReference type="RuleBase" id="RU004355"/>
    </source>
</evidence>
<dbReference type="NCBIfam" id="TIGR00237">
    <property type="entry name" value="xseA"/>
    <property type="match status" value="1"/>
</dbReference>
<evidence type="ECO:0000313" key="9">
    <source>
        <dbReference type="EMBL" id="ROR92298.1"/>
    </source>
</evidence>
<dbReference type="InterPro" id="IPR003753">
    <property type="entry name" value="Exonuc_VII_L"/>
</dbReference>
<dbReference type="PANTHER" id="PTHR30008">
    <property type="entry name" value="EXODEOXYRIBONUCLEASE 7 LARGE SUBUNIT"/>
    <property type="match status" value="1"/>
</dbReference>
<keyword evidence="2 5" id="KW-0540">Nuclease</keyword>
<evidence type="ECO:0000256" key="1">
    <source>
        <dbReference type="ARBA" id="ARBA00022490"/>
    </source>
</evidence>
<comment type="function">
    <text evidence="5">Bidirectionally degrades single-stranded DNA into large acid-insoluble oligonucleotides, which are then degraded further into small acid-soluble oligonucleotides.</text>
</comment>
<comment type="caution">
    <text evidence="9">The sequence shown here is derived from an EMBL/GenBank/DDBJ whole genome shotgun (WGS) entry which is preliminary data.</text>
</comment>
<comment type="subcellular location">
    <subcellularLocation>
        <location evidence="5 6">Cytoplasm</location>
    </subcellularLocation>
</comment>
<reference evidence="9 10" key="1">
    <citation type="submission" date="2018-11" db="EMBL/GenBank/DDBJ databases">
        <title>Sequencing the genomes of 1000 actinobacteria strains.</title>
        <authorList>
            <person name="Klenk H.-P."/>
        </authorList>
    </citation>
    <scope>NUCLEOTIDE SEQUENCE [LARGE SCALE GENOMIC DNA]</scope>
    <source>
        <strain evidence="9 10">DSM 12652</strain>
    </source>
</reference>